<dbReference type="EMBL" id="CCYD01001869">
    <property type="protein sequence ID" value="CEG45986.1"/>
    <property type="molecule type" value="Genomic_DNA"/>
</dbReference>
<dbReference type="GeneID" id="36397370"/>
<evidence type="ECO:0000313" key="2">
    <source>
        <dbReference type="EMBL" id="CEG45986.1"/>
    </source>
</evidence>
<evidence type="ECO:0000313" key="3">
    <source>
        <dbReference type="Proteomes" id="UP000054928"/>
    </source>
</evidence>
<dbReference type="AlphaFoldDB" id="A0A0P1AWW5"/>
<reference evidence="3" key="1">
    <citation type="submission" date="2014-09" db="EMBL/GenBank/DDBJ databases">
        <authorList>
            <person name="Sharma Rahul"/>
            <person name="Thines Marco"/>
        </authorList>
    </citation>
    <scope>NUCLEOTIDE SEQUENCE [LARGE SCALE GENOMIC DNA]</scope>
</reference>
<feature type="signal peptide" evidence="1">
    <location>
        <begin position="1"/>
        <end position="21"/>
    </location>
</feature>
<protein>
    <submittedName>
        <fullName evidence="2">RxLR-like protein</fullName>
    </submittedName>
</protein>
<feature type="chain" id="PRO_5006058992" evidence="1">
    <location>
        <begin position="22"/>
        <end position="78"/>
    </location>
</feature>
<proteinExistence type="predicted"/>
<keyword evidence="3" id="KW-1185">Reference proteome</keyword>
<name>A0A0P1AWW5_PLAHL</name>
<keyword evidence="1" id="KW-0732">Signal</keyword>
<sequence>MRLSHTTLLIAAALFIRSSDSKPTSQVPTIRRPNTTPLRLVNVEAMEQARARSAVEIARARVAAEIAKKAQFGTERLG</sequence>
<accession>A0A0P1AWW5</accession>
<evidence type="ECO:0000256" key="1">
    <source>
        <dbReference type="SAM" id="SignalP"/>
    </source>
</evidence>
<organism evidence="2 3">
    <name type="scientific">Plasmopara halstedii</name>
    <name type="common">Downy mildew of sunflower</name>
    <dbReference type="NCBI Taxonomy" id="4781"/>
    <lineage>
        <taxon>Eukaryota</taxon>
        <taxon>Sar</taxon>
        <taxon>Stramenopiles</taxon>
        <taxon>Oomycota</taxon>
        <taxon>Peronosporomycetes</taxon>
        <taxon>Peronosporales</taxon>
        <taxon>Peronosporaceae</taxon>
        <taxon>Plasmopara</taxon>
    </lineage>
</organism>
<dbReference type="RefSeq" id="XP_024582355.1">
    <property type="nucleotide sequence ID" value="XM_024716793.1"/>
</dbReference>
<dbReference type="Proteomes" id="UP000054928">
    <property type="component" value="Unassembled WGS sequence"/>
</dbReference>